<dbReference type="AlphaFoldDB" id="A0A9X2RMS8"/>
<protein>
    <submittedName>
        <fullName evidence="1">Uncharacterized protein</fullName>
    </submittedName>
</protein>
<gene>
    <name evidence="1" type="ORF">NQU55_21240</name>
</gene>
<evidence type="ECO:0000313" key="2">
    <source>
        <dbReference type="Proteomes" id="UP001142374"/>
    </source>
</evidence>
<name>A0A9X2RMS8_9ACTN</name>
<dbReference type="RefSeq" id="WP_168090627.1">
    <property type="nucleotide sequence ID" value="NZ_JAATER010000001.1"/>
</dbReference>
<proteinExistence type="predicted"/>
<accession>A0A9X2RMS8</accession>
<dbReference type="EMBL" id="JANIID010000020">
    <property type="protein sequence ID" value="MCQ8772272.1"/>
    <property type="molecule type" value="Genomic_DNA"/>
</dbReference>
<organism evidence="1 2">
    <name type="scientific">Streptomyces telluris</name>
    <dbReference type="NCBI Taxonomy" id="2720021"/>
    <lineage>
        <taxon>Bacteria</taxon>
        <taxon>Bacillati</taxon>
        <taxon>Actinomycetota</taxon>
        <taxon>Actinomycetes</taxon>
        <taxon>Kitasatosporales</taxon>
        <taxon>Streptomycetaceae</taxon>
        <taxon>Streptomyces</taxon>
    </lineage>
</organism>
<sequence>MTHESNAPDPITVYAEAPSIVSEICWLLDQNVNRPFGTEQGRDFWLRKAAVLDRIAIEEVATYAPPVAANAIETAEEAARRLVEYDVTHTGLSLKGSDVITGDDCRAYVRREYDEWSRTQLL</sequence>
<comment type="caution">
    <text evidence="1">The sequence shown here is derived from an EMBL/GenBank/DDBJ whole genome shotgun (WGS) entry which is preliminary data.</text>
</comment>
<keyword evidence="2" id="KW-1185">Reference proteome</keyword>
<reference evidence="1" key="1">
    <citation type="submission" date="2022-06" db="EMBL/GenBank/DDBJ databases">
        <title>WGS of actinobacteria.</title>
        <authorList>
            <person name="Thawai C."/>
        </authorList>
    </citation>
    <scope>NUCLEOTIDE SEQUENCE</scope>
    <source>
        <strain evidence="1">AA8</strain>
    </source>
</reference>
<dbReference type="Proteomes" id="UP001142374">
    <property type="component" value="Unassembled WGS sequence"/>
</dbReference>
<evidence type="ECO:0000313" key="1">
    <source>
        <dbReference type="EMBL" id="MCQ8772272.1"/>
    </source>
</evidence>